<evidence type="ECO:0000256" key="2">
    <source>
        <dbReference type="ARBA" id="ARBA00007911"/>
    </source>
</evidence>
<evidence type="ECO:0000313" key="9">
    <source>
        <dbReference type="Proteomes" id="UP000823775"/>
    </source>
</evidence>
<comment type="similarity">
    <text evidence="2 7">Belongs to the BBR/BPC family.</text>
</comment>
<gene>
    <name evidence="8" type="ORF">HAX54_052139</name>
</gene>
<keyword evidence="6 7" id="KW-0539">Nucleus</keyword>
<proteinExistence type="inferred from homology"/>
<evidence type="ECO:0000256" key="7">
    <source>
        <dbReference type="RuleBase" id="RU367160"/>
    </source>
</evidence>
<reference evidence="8 9" key="1">
    <citation type="journal article" date="2021" name="BMC Genomics">
        <title>Datura genome reveals duplications of psychoactive alkaloid biosynthetic genes and high mutation rate following tissue culture.</title>
        <authorList>
            <person name="Rajewski A."/>
            <person name="Carter-House D."/>
            <person name="Stajich J."/>
            <person name="Litt A."/>
        </authorList>
    </citation>
    <scope>NUCLEOTIDE SEQUENCE [LARGE SCALE GENOMIC DNA]</scope>
    <source>
        <strain evidence="8">AR-01</strain>
    </source>
</reference>
<protein>
    <recommendedName>
        <fullName evidence="7">GAGA-binding transcriptional activator</fullName>
    </recommendedName>
</protein>
<evidence type="ECO:0000256" key="6">
    <source>
        <dbReference type="ARBA" id="ARBA00023242"/>
    </source>
</evidence>
<keyword evidence="3 7" id="KW-0805">Transcription regulation</keyword>
<evidence type="ECO:0000256" key="5">
    <source>
        <dbReference type="ARBA" id="ARBA00023163"/>
    </source>
</evidence>
<dbReference type="EMBL" id="JACEIK010000094">
    <property type="protein sequence ID" value="MCD7449432.1"/>
    <property type="molecule type" value="Genomic_DNA"/>
</dbReference>
<dbReference type="PANTHER" id="PTHR31421">
    <property type="entry name" value="PROTEIN BASIC PENTACYSTEINE3"/>
    <property type="match status" value="1"/>
</dbReference>
<keyword evidence="4 7" id="KW-0238">DNA-binding</keyword>
<sequence length="100" mass="10988">MQVIATTSDDWCQFAPVLGLHSHAINGVARGGSQPAAQLRYLCIHYLKYQTNAIPGGWPRKMSGGAFSKLLNRLAGQGYDLSIPLDLKDHWAKHQTVTAR</sequence>
<evidence type="ECO:0000256" key="3">
    <source>
        <dbReference type="ARBA" id="ARBA00023015"/>
    </source>
</evidence>
<keyword evidence="5 7" id="KW-0804">Transcription</keyword>
<dbReference type="InterPro" id="IPR010409">
    <property type="entry name" value="GAGA-bd_tscrpt_act"/>
</dbReference>
<dbReference type="Proteomes" id="UP000823775">
    <property type="component" value="Unassembled WGS sequence"/>
</dbReference>
<comment type="function">
    <text evidence="7">Transcriptional regulator that specifically binds to GA-rich elements (GAGA-repeats) present in regulatory sequences of genes involved in developmental processes.</text>
</comment>
<name>A0ABS8RRU1_DATST</name>
<evidence type="ECO:0000313" key="8">
    <source>
        <dbReference type="EMBL" id="MCD7449432.1"/>
    </source>
</evidence>
<organism evidence="8 9">
    <name type="scientific">Datura stramonium</name>
    <name type="common">Jimsonweed</name>
    <name type="synonym">Common thornapple</name>
    <dbReference type="NCBI Taxonomy" id="4076"/>
    <lineage>
        <taxon>Eukaryota</taxon>
        <taxon>Viridiplantae</taxon>
        <taxon>Streptophyta</taxon>
        <taxon>Embryophyta</taxon>
        <taxon>Tracheophyta</taxon>
        <taxon>Spermatophyta</taxon>
        <taxon>Magnoliopsida</taxon>
        <taxon>eudicotyledons</taxon>
        <taxon>Gunneridae</taxon>
        <taxon>Pentapetalae</taxon>
        <taxon>asterids</taxon>
        <taxon>lamiids</taxon>
        <taxon>Solanales</taxon>
        <taxon>Solanaceae</taxon>
        <taxon>Solanoideae</taxon>
        <taxon>Datureae</taxon>
        <taxon>Datura</taxon>
    </lineage>
</organism>
<evidence type="ECO:0000256" key="4">
    <source>
        <dbReference type="ARBA" id="ARBA00023125"/>
    </source>
</evidence>
<dbReference type="Pfam" id="PF06217">
    <property type="entry name" value="GAGA_bind"/>
    <property type="match status" value="1"/>
</dbReference>
<accession>A0ABS8RRU1</accession>
<dbReference type="PANTHER" id="PTHR31421:SF8">
    <property type="entry name" value="GAGA-BINDING TRANSCRIPTIONAL ACTIVATOR"/>
    <property type="match status" value="1"/>
</dbReference>
<comment type="subcellular location">
    <subcellularLocation>
        <location evidence="1 7">Nucleus</location>
    </subcellularLocation>
</comment>
<keyword evidence="9" id="KW-1185">Reference proteome</keyword>
<evidence type="ECO:0000256" key="1">
    <source>
        <dbReference type="ARBA" id="ARBA00004123"/>
    </source>
</evidence>
<comment type="caution">
    <text evidence="8">The sequence shown here is derived from an EMBL/GenBank/DDBJ whole genome shotgun (WGS) entry which is preliminary data.</text>
</comment>